<name>A0A7I7NY90_9MYCO</name>
<sequence length="178" mass="17974">MHAMSAPTARLTAVVSMACAGLLACGSQHPAPANTSSSTGIKPVTSPGSSAPPSAPSSPVPPATTTTTPACVGLSICPPPPPDAEGNPACYYADGWRADSSGAGIEVWFFRDPHNPSTPDKVTALVRKKDGTTASQDADIDAGQQVHRFGFPEVAPAVVQEVLFSSGSGRCFVIGAGD</sequence>
<protein>
    <recommendedName>
        <fullName evidence="5">Lipoprotein</fullName>
    </recommendedName>
</protein>
<reference evidence="3 4" key="1">
    <citation type="journal article" date="2019" name="Emerg. Microbes Infect.">
        <title>Comprehensive subspecies identification of 175 nontuberculous mycobacteria species based on 7547 genomic profiles.</title>
        <authorList>
            <person name="Matsumoto Y."/>
            <person name="Kinjo T."/>
            <person name="Motooka D."/>
            <person name="Nabeya D."/>
            <person name="Jung N."/>
            <person name="Uechi K."/>
            <person name="Horii T."/>
            <person name="Iida T."/>
            <person name="Fujita J."/>
            <person name="Nakamura S."/>
        </authorList>
    </citation>
    <scope>NUCLEOTIDE SEQUENCE [LARGE SCALE GENOMIC DNA]</scope>
    <source>
        <strain evidence="3 4">JCM 16018</strain>
    </source>
</reference>
<feature type="signal peptide" evidence="2">
    <location>
        <begin position="1"/>
        <end position="20"/>
    </location>
</feature>
<accession>A0A7I7NY90</accession>
<dbReference type="EMBL" id="AP022582">
    <property type="protein sequence ID" value="BBY01581.1"/>
    <property type="molecule type" value="Genomic_DNA"/>
</dbReference>
<dbReference type="AlphaFoldDB" id="A0A7I7NY90"/>
<feature type="compositionally biased region" description="Low complexity" evidence="1">
    <location>
        <begin position="43"/>
        <end position="52"/>
    </location>
</feature>
<keyword evidence="4" id="KW-1185">Reference proteome</keyword>
<evidence type="ECO:0000313" key="4">
    <source>
        <dbReference type="Proteomes" id="UP000466632"/>
    </source>
</evidence>
<evidence type="ECO:0008006" key="5">
    <source>
        <dbReference type="Google" id="ProtNLM"/>
    </source>
</evidence>
<feature type="region of interest" description="Disordered" evidence="1">
    <location>
        <begin position="30"/>
        <end position="65"/>
    </location>
</feature>
<evidence type="ECO:0000313" key="3">
    <source>
        <dbReference type="EMBL" id="BBY01581.1"/>
    </source>
</evidence>
<dbReference type="Proteomes" id="UP000466632">
    <property type="component" value="Chromosome"/>
</dbReference>
<organism evidence="3 4">
    <name type="scientific">Mycobacterium seoulense</name>
    <dbReference type="NCBI Taxonomy" id="386911"/>
    <lineage>
        <taxon>Bacteria</taxon>
        <taxon>Bacillati</taxon>
        <taxon>Actinomycetota</taxon>
        <taxon>Actinomycetes</taxon>
        <taxon>Mycobacteriales</taxon>
        <taxon>Mycobacteriaceae</taxon>
        <taxon>Mycobacterium</taxon>
    </lineage>
</organism>
<dbReference type="KEGG" id="mseo:MSEO_20800"/>
<gene>
    <name evidence="3" type="ORF">MSEO_20800</name>
</gene>
<evidence type="ECO:0000256" key="1">
    <source>
        <dbReference type="SAM" id="MobiDB-lite"/>
    </source>
</evidence>
<evidence type="ECO:0000256" key="2">
    <source>
        <dbReference type="SAM" id="SignalP"/>
    </source>
</evidence>
<keyword evidence="2" id="KW-0732">Signal</keyword>
<feature type="chain" id="PRO_5038496917" description="Lipoprotein" evidence="2">
    <location>
        <begin position="21"/>
        <end position="178"/>
    </location>
</feature>
<proteinExistence type="predicted"/>
<feature type="compositionally biased region" description="Pro residues" evidence="1">
    <location>
        <begin position="53"/>
        <end position="62"/>
    </location>
</feature>